<dbReference type="Pfam" id="PF01625">
    <property type="entry name" value="PMSR"/>
    <property type="match status" value="1"/>
</dbReference>
<dbReference type="RefSeq" id="WP_242938270.1">
    <property type="nucleotide sequence ID" value="NZ_CP094326.1"/>
</dbReference>
<name>A0ABY3YPY9_9FLAO</name>
<evidence type="ECO:0000313" key="6">
    <source>
        <dbReference type="EMBL" id="UNY99901.1"/>
    </source>
</evidence>
<evidence type="ECO:0000256" key="1">
    <source>
        <dbReference type="ARBA" id="ARBA00012502"/>
    </source>
</evidence>
<feature type="domain" description="Peptide methionine sulphoxide reductase MsrA" evidence="5">
    <location>
        <begin position="7"/>
        <end position="143"/>
    </location>
</feature>
<protein>
    <recommendedName>
        <fullName evidence="1">peptide-methionine (S)-S-oxide reductase</fullName>
        <ecNumber evidence="1">1.8.4.11</ecNumber>
    </recommendedName>
</protein>
<reference evidence="6 7" key="1">
    <citation type="journal article" date="2018" name="Int. J. Syst. Evol. Microbiol.">
        <title>Zhouia spongiae sp. nov., isolated from a marine sponge.</title>
        <authorList>
            <person name="Zhuang L."/>
            <person name="Lin B."/>
            <person name="Qin F."/>
            <person name="Luo L."/>
        </authorList>
    </citation>
    <scope>NUCLEOTIDE SEQUENCE [LARGE SCALE GENOMIC DNA]</scope>
    <source>
        <strain evidence="6 7">HN-Y44</strain>
    </source>
</reference>
<dbReference type="PANTHER" id="PTHR43774">
    <property type="entry name" value="PEPTIDE METHIONINE SULFOXIDE REDUCTASE"/>
    <property type="match status" value="1"/>
</dbReference>
<evidence type="ECO:0000313" key="7">
    <source>
        <dbReference type="Proteomes" id="UP000829476"/>
    </source>
</evidence>
<gene>
    <name evidence="6" type="ORF">MQE36_06010</name>
</gene>
<evidence type="ECO:0000256" key="4">
    <source>
        <dbReference type="ARBA" id="ARBA00048782"/>
    </source>
</evidence>
<dbReference type="EC" id="1.8.4.11" evidence="1"/>
<keyword evidence="7" id="KW-1185">Reference proteome</keyword>
<dbReference type="SUPFAM" id="SSF55068">
    <property type="entry name" value="Peptide methionine sulfoxide reductase"/>
    <property type="match status" value="1"/>
</dbReference>
<organism evidence="6 7">
    <name type="scientific">Zhouia spongiae</name>
    <dbReference type="NCBI Taxonomy" id="2202721"/>
    <lineage>
        <taxon>Bacteria</taxon>
        <taxon>Pseudomonadati</taxon>
        <taxon>Bacteroidota</taxon>
        <taxon>Flavobacteriia</taxon>
        <taxon>Flavobacteriales</taxon>
        <taxon>Flavobacteriaceae</taxon>
        <taxon>Zhouia</taxon>
    </lineage>
</organism>
<evidence type="ECO:0000256" key="3">
    <source>
        <dbReference type="ARBA" id="ARBA00047806"/>
    </source>
</evidence>
<dbReference type="Proteomes" id="UP000829476">
    <property type="component" value="Chromosome"/>
</dbReference>
<sequence>MKQHRNKIAFGGGCYWCLEAVYQSLRGVRWVEQGFIAPDTASGLFSEAVIVHYNPAEISQESLIEIHLHTHKSTSNHSRRSKYRSAVYTFSEEQNQQAGNILRMFQEDFEERLITKAYLFNAFKPSEVEFHNYYYSNPEKPFCKRFIEPKLRLLLHRFKRLVNEEKLTAGI</sequence>
<dbReference type="Gene3D" id="3.30.1060.10">
    <property type="entry name" value="Peptide methionine sulphoxide reductase MsrA"/>
    <property type="match status" value="1"/>
</dbReference>
<keyword evidence="2" id="KW-0560">Oxidoreductase</keyword>
<comment type="catalytic activity">
    <reaction evidence="3">
        <text>L-methionyl-[protein] + [thioredoxin]-disulfide + H2O = L-methionyl-(S)-S-oxide-[protein] + [thioredoxin]-dithiol</text>
        <dbReference type="Rhea" id="RHEA:14217"/>
        <dbReference type="Rhea" id="RHEA-COMP:10698"/>
        <dbReference type="Rhea" id="RHEA-COMP:10700"/>
        <dbReference type="Rhea" id="RHEA-COMP:12313"/>
        <dbReference type="Rhea" id="RHEA-COMP:12315"/>
        <dbReference type="ChEBI" id="CHEBI:15377"/>
        <dbReference type="ChEBI" id="CHEBI:16044"/>
        <dbReference type="ChEBI" id="CHEBI:29950"/>
        <dbReference type="ChEBI" id="CHEBI:44120"/>
        <dbReference type="ChEBI" id="CHEBI:50058"/>
        <dbReference type="EC" id="1.8.4.11"/>
    </reaction>
</comment>
<evidence type="ECO:0000259" key="5">
    <source>
        <dbReference type="Pfam" id="PF01625"/>
    </source>
</evidence>
<dbReference type="InterPro" id="IPR002569">
    <property type="entry name" value="Met_Sox_Rdtase_MsrA_dom"/>
</dbReference>
<dbReference type="EMBL" id="CP094326">
    <property type="protein sequence ID" value="UNY99901.1"/>
    <property type="molecule type" value="Genomic_DNA"/>
</dbReference>
<evidence type="ECO:0000256" key="2">
    <source>
        <dbReference type="ARBA" id="ARBA00023002"/>
    </source>
</evidence>
<dbReference type="InterPro" id="IPR036509">
    <property type="entry name" value="Met_Sox_Rdtase_MsrA_sf"/>
</dbReference>
<accession>A0ABY3YPY9</accession>
<comment type="catalytic activity">
    <reaction evidence="4">
        <text>[thioredoxin]-disulfide + L-methionine + H2O = L-methionine (S)-S-oxide + [thioredoxin]-dithiol</text>
        <dbReference type="Rhea" id="RHEA:19993"/>
        <dbReference type="Rhea" id="RHEA-COMP:10698"/>
        <dbReference type="Rhea" id="RHEA-COMP:10700"/>
        <dbReference type="ChEBI" id="CHEBI:15377"/>
        <dbReference type="ChEBI" id="CHEBI:29950"/>
        <dbReference type="ChEBI" id="CHEBI:50058"/>
        <dbReference type="ChEBI" id="CHEBI:57844"/>
        <dbReference type="ChEBI" id="CHEBI:58772"/>
        <dbReference type="EC" id="1.8.4.11"/>
    </reaction>
</comment>
<proteinExistence type="predicted"/>
<dbReference type="PANTHER" id="PTHR43774:SF1">
    <property type="entry name" value="PEPTIDE METHIONINE SULFOXIDE REDUCTASE MSRA 2"/>
    <property type="match status" value="1"/>
</dbReference>